<keyword evidence="2" id="KW-0276">Fatty acid metabolism</keyword>
<dbReference type="EC" id="6.2.1.3" evidence="4"/>
<dbReference type="GO" id="GO:0005783">
    <property type="term" value="C:endoplasmic reticulum"/>
    <property type="evidence" value="ECO:0007669"/>
    <property type="project" value="TreeGrafter"/>
</dbReference>
<dbReference type="InterPro" id="IPR020845">
    <property type="entry name" value="AMP-binding_CS"/>
</dbReference>
<name>U5EVM0_9DIPT</name>
<reference evidence="6" key="1">
    <citation type="journal article" date="2014" name="Insect Biochem. Mol. Biol.">
        <title>An insight into the sialome of the frog biting fly, Corethrella appendiculata.</title>
        <authorList>
            <person name="Ribeiro J.M.C."/>
            <person name="Chagas A.C."/>
            <person name="Pham V.M."/>
            <person name="Lounibos L.P."/>
            <person name="Calvo E."/>
        </authorList>
    </citation>
    <scope>NUCLEOTIDE SEQUENCE</scope>
    <source>
        <tissue evidence="6">Salivary glands</tissue>
    </source>
</reference>
<dbReference type="SUPFAM" id="SSF56801">
    <property type="entry name" value="Acetyl-CoA synthetase-like"/>
    <property type="match status" value="1"/>
</dbReference>
<organism evidence="6">
    <name type="scientific">Corethrella appendiculata</name>
    <dbReference type="NCBI Taxonomy" id="1370023"/>
    <lineage>
        <taxon>Eukaryota</taxon>
        <taxon>Metazoa</taxon>
        <taxon>Ecdysozoa</taxon>
        <taxon>Arthropoda</taxon>
        <taxon>Hexapoda</taxon>
        <taxon>Insecta</taxon>
        <taxon>Pterygota</taxon>
        <taxon>Neoptera</taxon>
        <taxon>Endopterygota</taxon>
        <taxon>Diptera</taxon>
        <taxon>Nematocera</taxon>
        <taxon>Culicoidea</taxon>
        <taxon>Chaoboridae</taxon>
        <taxon>Corethrella</taxon>
    </lineage>
</organism>
<protein>
    <recommendedName>
        <fullName evidence="4">long-chain-fatty-acid--CoA ligase</fullName>
        <ecNumber evidence="4">6.2.1.3</ecNumber>
    </recommendedName>
</protein>
<dbReference type="PANTHER" id="PTHR43272:SF32">
    <property type="entry name" value="AMP-DEPENDENT SYNTHETASE_LIGASE DOMAIN-CONTAINING PROTEIN"/>
    <property type="match status" value="1"/>
</dbReference>
<dbReference type="PANTHER" id="PTHR43272">
    <property type="entry name" value="LONG-CHAIN-FATTY-ACID--COA LIGASE"/>
    <property type="match status" value="1"/>
</dbReference>
<dbReference type="Pfam" id="PF00501">
    <property type="entry name" value="AMP-binding"/>
    <property type="match status" value="1"/>
</dbReference>
<dbReference type="AlphaFoldDB" id="U5EVM0"/>
<evidence type="ECO:0000313" key="6">
    <source>
        <dbReference type="EMBL" id="JAB58053.1"/>
    </source>
</evidence>
<dbReference type="EMBL" id="GANO01001818">
    <property type="protein sequence ID" value="JAB58053.1"/>
    <property type="molecule type" value="mRNA"/>
</dbReference>
<dbReference type="InterPro" id="IPR000873">
    <property type="entry name" value="AMP-dep_synth/lig_dom"/>
</dbReference>
<evidence type="ECO:0000256" key="3">
    <source>
        <dbReference type="ARBA" id="ARBA00023098"/>
    </source>
</evidence>
<dbReference type="Gene3D" id="3.40.50.12780">
    <property type="entry name" value="N-terminal domain of ligase-like"/>
    <property type="match status" value="1"/>
</dbReference>
<proteinExistence type="evidence at transcript level"/>
<accession>U5EVM0</accession>
<evidence type="ECO:0000259" key="5">
    <source>
        <dbReference type="Pfam" id="PF00501"/>
    </source>
</evidence>
<evidence type="ECO:0000256" key="4">
    <source>
        <dbReference type="ARBA" id="ARBA00026121"/>
    </source>
</evidence>
<keyword evidence="1" id="KW-0436">Ligase</keyword>
<feature type="non-terminal residue" evidence="6">
    <location>
        <position position="1"/>
    </location>
</feature>
<dbReference type="GO" id="GO:0004467">
    <property type="term" value="F:long-chain fatty acid-CoA ligase activity"/>
    <property type="evidence" value="ECO:0007669"/>
    <property type="project" value="UniProtKB-EC"/>
</dbReference>
<sequence length="617" mass="69792">TMNRVKETSKFTTINSKDVVKLRLQSDNNFEPISIPFLLNQIVKRSPNHLALASKSDGSYEWKTLTYAEYKEKIYHMAKVFIKLGLQERGCVSIIGFNCAEWFISALATIHAGGIVSGIYSTSSSEAVHNILHSTKSDIVVVMDEIQMQKVASVKHKLPNLKSIIQVHGPFLDLKIDYYRWSDLENISVRDLDQQLQNRLNNILVNECCTYVHTSGTTGIPKSTMLNHDNILWTTQNFAKLNRLEYEREVFVSYLPLNHIVGKLIDIFVSIYTAASVYFADKNALKGTLMNTLREVRPTFFVGVPRVYEKIYEKISTVDINGEVGQYKMMLGLDRCKVRIVGASPIELYVKEFFAKLDLNLTDAYGLSECGAISIGDVLLKQPSSGVGRIFSGVEVKISNPNEFGHGEICCRGRNVMMGYLNNRVETNEAIDEDGWFHTGDIGYLDENQIIYITGRIKELLITSGGENIPRPHIESLVKSELPFISQAFLVGDKRKYLTILLTIKTEADSVTGALTDDLELPVKLWLQELGLNYTKLSEILDSESTELIHDSIQQEIDRVNKKVISNAQKIQKFAILPHDFSMQTGELGPTLKLKRFFVLEKYNQLIEKSWGKMANF</sequence>
<dbReference type="PROSITE" id="PS00455">
    <property type="entry name" value="AMP_BINDING"/>
    <property type="match status" value="1"/>
</dbReference>
<dbReference type="InterPro" id="IPR042099">
    <property type="entry name" value="ANL_N_sf"/>
</dbReference>
<evidence type="ECO:0000256" key="2">
    <source>
        <dbReference type="ARBA" id="ARBA00022832"/>
    </source>
</evidence>
<feature type="domain" description="AMP-dependent synthetase/ligase" evidence="5">
    <location>
        <begin position="43"/>
        <end position="421"/>
    </location>
</feature>
<keyword evidence="3" id="KW-0443">Lipid metabolism</keyword>
<dbReference type="GO" id="GO:0016020">
    <property type="term" value="C:membrane"/>
    <property type="evidence" value="ECO:0007669"/>
    <property type="project" value="TreeGrafter"/>
</dbReference>
<evidence type="ECO:0000256" key="1">
    <source>
        <dbReference type="ARBA" id="ARBA00022598"/>
    </source>
</evidence>